<protein>
    <submittedName>
        <fullName evidence="1">Acetylcholinesterase, insect</fullName>
    </submittedName>
</protein>
<dbReference type="Gene3D" id="3.40.50.1820">
    <property type="entry name" value="alpha/beta hydrolase"/>
    <property type="match status" value="1"/>
</dbReference>
<dbReference type="AlphaFoldDB" id="A0A7T6XU25"/>
<dbReference type="GeneID" id="90952365"/>
<proteinExistence type="predicted"/>
<dbReference type="EMBL" id="CP060778">
    <property type="protein sequence ID" value="QQK47415.1"/>
    <property type="molecule type" value="Genomic_DNA"/>
</dbReference>
<organism evidence="1 2">
    <name type="scientific">Penicillium digitatum</name>
    <name type="common">Green mold</name>
    <dbReference type="NCBI Taxonomy" id="36651"/>
    <lineage>
        <taxon>Eukaryota</taxon>
        <taxon>Fungi</taxon>
        <taxon>Dikarya</taxon>
        <taxon>Ascomycota</taxon>
        <taxon>Pezizomycotina</taxon>
        <taxon>Eurotiomycetes</taxon>
        <taxon>Eurotiomycetidae</taxon>
        <taxon>Eurotiales</taxon>
        <taxon>Aspergillaceae</taxon>
        <taxon>Penicillium</taxon>
    </lineage>
</organism>
<gene>
    <name evidence="1" type="ORF">Pdw03_2313</name>
</gene>
<dbReference type="InterPro" id="IPR029058">
    <property type="entry name" value="AB_hydrolase_fold"/>
</dbReference>
<evidence type="ECO:0000313" key="1">
    <source>
        <dbReference type="EMBL" id="QQK47415.1"/>
    </source>
</evidence>
<dbReference type="GO" id="GO:0017000">
    <property type="term" value="P:antibiotic biosynthetic process"/>
    <property type="evidence" value="ECO:0007669"/>
    <property type="project" value="UniProtKB-ARBA"/>
</dbReference>
<name>A0A7T6XU25_PENDI</name>
<evidence type="ECO:0000313" key="2">
    <source>
        <dbReference type="Proteomes" id="UP000595662"/>
    </source>
</evidence>
<dbReference type="RefSeq" id="XP_065957871.1">
    <property type="nucleotide sequence ID" value="XM_066100144.1"/>
</dbReference>
<reference evidence="1 2" key="1">
    <citation type="submission" date="2020-08" db="EMBL/GenBank/DDBJ databases">
        <title>The completed genome sequence of the pathogenic ascomycete fungus Penicillium digitatum.</title>
        <authorList>
            <person name="Wang M."/>
        </authorList>
    </citation>
    <scope>NUCLEOTIDE SEQUENCE [LARGE SCALE GENOMIC DNA]</scope>
    <source>
        <strain evidence="1 2">PdW03</strain>
    </source>
</reference>
<dbReference type="Proteomes" id="UP000595662">
    <property type="component" value="Chromosome 5"/>
</dbReference>
<dbReference type="GO" id="GO:0072330">
    <property type="term" value="P:monocarboxylic acid biosynthetic process"/>
    <property type="evidence" value="ECO:0007669"/>
    <property type="project" value="UniProtKB-ARBA"/>
</dbReference>
<sequence length="99" mass="11274">MDDVLVISEYAARAKMGKLAHLEAVRIPLSQHVPTWRYLYHGNFRNLSPTPWLGAYHGAEIPVVFGTYDKSRAIMPEKLKSVKAYKVIPSKMKTRTCLD</sequence>
<dbReference type="SUPFAM" id="SSF53474">
    <property type="entry name" value="alpha/beta-Hydrolases"/>
    <property type="match status" value="1"/>
</dbReference>
<accession>A0A7T6XU25</accession>